<dbReference type="Pfam" id="PF00849">
    <property type="entry name" value="PseudoU_synth_2"/>
    <property type="match status" value="1"/>
</dbReference>
<dbReference type="PANTHER" id="PTHR21600">
    <property type="entry name" value="MITOCHONDRIAL RNA PSEUDOURIDINE SYNTHASE"/>
    <property type="match status" value="1"/>
</dbReference>
<proteinExistence type="predicted"/>
<sequence length="333" mass="37996">MKEINIDEKLAGQKMMRCLERYLSNAPKSFLYKMLRKKNITLNNSKATGDEKLKCGDIIKIFFSDETFEKFSADNNRTVNDDYYNRIYRPLDIIYENSDVIFINKPSGMLSQKAKPEDVSLVEYLIAHLIHKGELNAGDLASFKPGICNRLDRNTSGIVAAGKTTKGLQQLSEAFKQRTLGKYYLCIVKGNVDKRALIKGYLYKDNKTNKVTISRTETKDSLPIETEYIPVCSNGNVTLLKIHLLTGRSHQIRAHLASIGHPLIGDYKYGQKSINDTFNRQYKVKDQMLHSYELDIPDMDIHIYAAIPDSFKNIMKGEQLCRPGIQEDLEALH</sequence>
<gene>
    <name evidence="5" type="primary">rluC</name>
    <name evidence="5" type="ORF">ERS852490_00905</name>
</gene>
<dbReference type="InterPro" id="IPR006145">
    <property type="entry name" value="PsdUridine_synth_RsuA/RluA"/>
</dbReference>
<dbReference type="Proteomes" id="UP000095621">
    <property type="component" value="Unassembled WGS sequence"/>
</dbReference>
<dbReference type="Gene3D" id="3.30.2350.10">
    <property type="entry name" value="Pseudouridine synthase"/>
    <property type="match status" value="1"/>
</dbReference>
<organism evidence="5 6">
    <name type="scientific">Lachnospira eligens</name>
    <dbReference type="NCBI Taxonomy" id="39485"/>
    <lineage>
        <taxon>Bacteria</taxon>
        <taxon>Bacillati</taxon>
        <taxon>Bacillota</taxon>
        <taxon>Clostridia</taxon>
        <taxon>Lachnospirales</taxon>
        <taxon>Lachnospiraceae</taxon>
        <taxon>Lachnospira</taxon>
    </lineage>
</organism>
<feature type="domain" description="Pseudouridine synthase RsuA/RluA-like" evidence="4">
    <location>
        <begin position="99"/>
        <end position="258"/>
    </location>
</feature>
<comment type="catalytic activity">
    <reaction evidence="1">
        <text>a uridine in RNA = a pseudouridine in RNA</text>
        <dbReference type="Rhea" id="RHEA:48348"/>
        <dbReference type="Rhea" id="RHEA-COMP:12068"/>
        <dbReference type="Rhea" id="RHEA-COMP:12069"/>
        <dbReference type="ChEBI" id="CHEBI:65314"/>
        <dbReference type="ChEBI" id="CHEBI:65315"/>
    </reaction>
</comment>
<dbReference type="GO" id="GO:0009982">
    <property type="term" value="F:pseudouridine synthase activity"/>
    <property type="evidence" value="ECO:0007669"/>
    <property type="project" value="InterPro"/>
</dbReference>
<evidence type="ECO:0000313" key="6">
    <source>
        <dbReference type="Proteomes" id="UP000095621"/>
    </source>
</evidence>
<dbReference type="InterPro" id="IPR020103">
    <property type="entry name" value="PsdUridine_synth_cat_dom_sf"/>
</dbReference>
<protein>
    <recommendedName>
        <fullName evidence="2">RNA pseudouridylate synthase</fullName>
    </recommendedName>
    <alternativeName>
        <fullName evidence="3">RNA-uridine isomerase</fullName>
    </alternativeName>
</protein>
<dbReference type="GO" id="GO:0003723">
    <property type="term" value="F:RNA binding"/>
    <property type="evidence" value="ECO:0007669"/>
    <property type="project" value="InterPro"/>
</dbReference>
<dbReference type="GO" id="GO:0140098">
    <property type="term" value="F:catalytic activity, acting on RNA"/>
    <property type="evidence" value="ECO:0007669"/>
    <property type="project" value="UniProtKB-ARBA"/>
</dbReference>
<dbReference type="EMBL" id="CZBU01000002">
    <property type="protein sequence ID" value="CUQ76168.1"/>
    <property type="molecule type" value="Genomic_DNA"/>
</dbReference>
<name>A0A174YW39_9FIRM</name>
<evidence type="ECO:0000256" key="1">
    <source>
        <dbReference type="ARBA" id="ARBA00000073"/>
    </source>
</evidence>
<evidence type="ECO:0000256" key="3">
    <source>
        <dbReference type="ARBA" id="ARBA00033164"/>
    </source>
</evidence>
<dbReference type="RefSeq" id="WP_055214956.1">
    <property type="nucleotide sequence ID" value="NZ_CZBU01000002.1"/>
</dbReference>
<reference evidence="5 6" key="1">
    <citation type="submission" date="2015-09" db="EMBL/GenBank/DDBJ databases">
        <authorList>
            <consortium name="Pathogen Informatics"/>
        </authorList>
    </citation>
    <scope>NUCLEOTIDE SEQUENCE [LARGE SCALE GENOMIC DNA]</scope>
    <source>
        <strain evidence="5 6">2789STDY5834875</strain>
    </source>
</reference>
<evidence type="ECO:0000313" key="5">
    <source>
        <dbReference type="EMBL" id="CUQ76168.1"/>
    </source>
</evidence>
<dbReference type="SUPFAM" id="SSF55120">
    <property type="entry name" value="Pseudouridine synthase"/>
    <property type="match status" value="1"/>
</dbReference>
<dbReference type="GO" id="GO:0001522">
    <property type="term" value="P:pseudouridine synthesis"/>
    <property type="evidence" value="ECO:0007669"/>
    <property type="project" value="InterPro"/>
</dbReference>
<dbReference type="CDD" id="cd02869">
    <property type="entry name" value="PseudoU_synth_RluA_like"/>
    <property type="match status" value="1"/>
</dbReference>
<evidence type="ECO:0000259" key="4">
    <source>
        <dbReference type="Pfam" id="PF00849"/>
    </source>
</evidence>
<dbReference type="InterPro" id="IPR050188">
    <property type="entry name" value="RluA_PseudoU_synthase"/>
</dbReference>
<keyword evidence="5" id="KW-0413">Isomerase</keyword>
<dbReference type="GO" id="GO:0006396">
    <property type="term" value="P:RNA processing"/>
    <property type="evidence" value="ECO:0007669"/>
    <property type="project" value="UniProtKB-ARBA"/>
</dbReference>
<dbReference type="OrthoDB" id="9773999at2"/>
<evidence type="ECO:0000256" key="2">
    <source>
        <dbReference type="ARBA" id="ARBA00031870"/>
    </source>
</evidence>
<dbReference type="AlphaFoldDB" id="A0A174YW39"/>
<accession>A0A174YW39</accession>